<protein>
    <recommendedName>
        <fullName evidence="4">Transmembrane protein</fullName>
    </recommendedName>
</protein>
<dbReference type="PhylomeDB" id="Q54G25"/>
<dbReference type="dictyBase" id="DDB_G0290443"/>
<sequence>MVYINNNSITQCGKYQSCSCDDKCIQTKGYPIQYSLEYDLKKCSYDNDCVYGDFINMFSKQSCVYKKCRSQLCKYKSSVIFDNVTTDSSDCSYAKYQIDKYCNSSLNLKHSFGIFISFSFLIIIIF</sequence>
<name>Q54G25_DICDI</name>
<dbReference type="VEuPathDB" id="AmoebaDB:DDB_G0290443"/>
<dbReference type="EMBL" id="AAFI02000163">
    <property type="protein sequence ID" value="EAL62237.1"/>
    <property type="molecule type" value="Genomic_DNA"/>
</dbReference>
<keyword evidence="1" id="KW-1133">Transmembrane helix</keyword>
<keyword evidence="1" id="KW-0812">Transmembrane</keyword>
<proteinExistence type="predicted"/>
<reference evidence="2 3" key="1">
    <citation type="journal article" date="2005" name="Nature">
        <title>The genome of the social amoeba Dictyostelium discoideum.</title>
        <authorList>
            <consortium name="The Dictyostelium discoideum Sequencing Consortium"/>
            <person name="Eichinger L."/>
            <person name="Pachebat J.A."/>
            <person name="Glockner G."/>
            <person name="Rajandream M.A."/>
            <person name="Sucgang R."/>
            <person name="Berriman M."/>
            <person name="Song J."/>
            <person name="Olsen R."/>
            <person name="Szafranski K."/>
            <person name="Xu Q."/>
            <person name="Tunggal B."/>
            <person name="Kummerfeld S."/>
            <person name="Madera M."/>
            <person name="Konfortov B.A."/>
            <person name="Rivero F."/>
            <person name="Bankier A.T."/>
            <person name="Lehmann R."/>
            <person name="Hamlin N."/>
            <person name="Davies R."/>
            <person name="Gaudet P."/>
            <person name="Fey P."/>
            <person name="Pilcher K."/>
            <person name="Chen G."/>
            <person name="Saunders D."/>
            <person name="Sodergren E."/>
            <person name="Davis P."/>
            <person name="Kerhornou A."/>
            <person name="Nie X."/>
            <person name="Hall N."/>
            <person name="Anjard C."/>
            <person name="Hemphill L."/>
            <person name="Bason N."/>
            <person name="Farbrother P."/>
            <person name="Desany B."/>
            <person name="Just E."/>
            <person name="Morio T."/>
            <person name="Rost R."/>
            <person name="Churcher C."/>
            <person name="Cooper J."/>
            <person name="Haydock S."/>
            <person name="van Driessche N."/>
            <person name="Cronin A."/>
            <person name="Goodhead I."/>
            <person name="Muzny D."/>
            <person name="Mourier T."/>
            <person name="Pain A."/>
            <person name="Lu M."/>
            <person name="Harper D."/>
            <person name="Lindsay R."/>
            <person name="Hauser H."/>
            <person name="James K."/>
            <person name="Quiles M."/>
            <person name="Madan Babu M."/>
            <person name="Saito T."/>
            <person name="Buchrieser C."/>
            <person name="Wardroper A."/>
            <person name="Felder M."/>
            <person name="Thangavelu M."/>
            <person name="Johnson D."/>
            <person name="Knights A."/>
            <person name="Loulseged H."/>
            <person name="Mungall K."/>
            <person name="Oliver K."/>
            <person name="Price C."/>
            <person name="Quail M.A."/>
            <person name="Urushihara H."/>
            <person name="Hernandez J."/>
            <person name="Rabbinowitsch E."/>
            <person name="Steffen D."/>
            <person name="Sanders M."/>
            <person name="Ma J."/>
            <person name="Kohara Y."/>
            <person name="Sharp S."/>
            <person name="Simmonds M."/>
            <person name="Spiegler S."/>
            <person name="Tivey A."/>
            <person name="Sugano S."/>
            <person name="White B."/>
            <person name="Walker D."/>
            <person name="Woodward J."/>
            <person name="Winckler T."/>
            <person name="Tanaka Y."/>
            <person name="Shaulsky G."/>
            <person name="Schleicher M."/>
            <person name="Weinstock G."/>
            <person name="Rosenthal A."/>
            <person name="Cox E.C."/>
            <person name="Chisholm R.L."/>
            <person name="Gibbs R."/>
            <person name="Loomis W.F."/>
            <person name="Platzer M."/>
            <person name="Kay R.R."/>
            <person name="Williams J."/>
            <person name="Dear P.H."/>
            <person name="Noegel A.A."/>
            <person name="Barrell B."/>
            <person name="Kuspa A."/>
        </authorList>
    </citation>
    <scope>NUCLEOTIDE SEQUENCE [LARGE SCALE GENOMIC DNA]</scope>
    <source>
        <strain evidence="2 3">AX4</strain>
    </source>
</reference>
<feature type="transmembrane region" description="Helical" evidence="1">
    <location>
        <begin position="106"/>
        <end position="125"/>
    </location>
</feature>
<evidence type="ECO:0000313" key="2">
    <source>
        <dbReference type="EMBL" id="EAL62237.1"/>
    </source>
</evidence>
<gene>
    <name evidence="2" type="ORF">DDB_G0290443</name>
</gene>
<keyword evidence="1" id="KW-0472">Membrane</keyword>
<keyword evidence="3" id="KW-1185">Reference proteome</keyword>
<dbReference type="PaxDb" id="44689-DDB0216161"/>
<dbReference type="HOGENOM" id="CLU_1985753_0_0_1"/>
<comment type="caution">
    <text evidence="2">The sequence shown here is derived from an EMBL/GenBank/DDBJ whole genome shotgun (WGS) entry which is preliminary data.</text>
</comment>
<dbReference type="InParanoid" id="Q54G25"/>
<dbReference type="AlphaFoldDB" id="Q54G25"/>
<dbReference type="RefSeq" id="XP_635747.1">
    <property type="nucleotide sequence ID" value="XM_630655.1"/>
</dbReference>
<dbReference type="GeneID" id="8627666"/>
<evidence type="ECO:0000256" key="1">
    <source>
        <dbReference type="SAM" id="Phobius"/>
    </source>
</evidence>
<evidence type="ECO:0000313" key="3">
    <source>
        <dbReference type="Proteomes" id="UP000002195"/>
    </source>
</evidence>
<dbReference type="KEGG" id="ddi:DDB_G0290443"/>
<dbReference type="Proteomes" id="UP000002195">
    <property type="component" value="Unassembled WGS sequence"/>
</dbReference>
<accession>Q54G25</accession>
<organism evidence="2 3">
    <name type="scientific">Dictyostelium discoideum</name>
    <name type="common">Social amoeba</name>
    <dbReference type="NCBI Taxonomy" id="44689"/>
    <lineage>
        <taxon>Eukaryota</taxon>
        <taxon>Amoebozoa</taxon>
        <taxon>Evosea</taxon>
        <taxon>Eumycetozoa</taxon>
        <taxon>Dictyostelia</taxon>
        <taxon>Dictyosteliales</taxon>
        <taxon>Dictyosteliaceae</taxon>
        <taxon>Dictyostelium</taxon>
    </lineage>
</organism>
<evidence type="ECO:0008006" key="4">
    <source>
        <dbReference type="Google" id="ProtNLM"/>
    </source>
</evidence>